<proteinExistence type="inferred from homology"/>
<name>A0AAJ7X1F8_PETMA</name>
<dbReference type="RefSeq" id="XP_032816503.1">
    <property type="nucleotide sequence ID" value="XM_032960612.1"/>
</dbReference>
<protein>
    <submittedName>
        <fullName evidence="3">UPF0598 protein C8orf82 homolog</fullName>
    </submittedName>
</protein>
<dbReference type="AlphaFoldDB" id="A0AAJ7X1F8"/>
<reference evidence="3" key="1">
    <citation type="submission" date="2025-08" db="UniProtKB">
        <authorList>
            <consortium name="RefSeq"/>
        </authorList>
    </citation>
    <scope>IDENTIFICATION</scope>
    <source>
        <tissue evidence="3">Sperm</tissue>
    </source>
</reference>
<dbReference type="Pfam" id="PF14956">
    <property type="entry name" value="DUF4505"/>
    <property type="match status" value="1"/>
</dbReference>
<organism evidence="2 3">
    <name type="scientific">Petromyzon marinus</name>
    <name type="common">Sea lamprey</name>
    <dbReference type="NCBI Taxonomy" id="7757"/>
    <lineage>
        <taxon>Eukaryota</taxon>
        <taxon>Metazoa</taxon>
        <taxon>Chordata</taxon>
        <taxon>Craniata</taxon>
        <taxon>Vertebrata</taxon>
        <taxon>Cyclostomata</taxon>
        <taxon>Hyperoartia</taxon>
        <taxon>Petromyzontiformes</taxon>
        <taxon>Petromyzontidae</taxon>
        <taxon>Petromyzon</taxon>
    </lineage>
</organism>
<gene>
    <name evidence="3" type="primary">C25H8orf82</name>
</gene>
<dbReference type="KEGG" id="pmrn:116945925"/>
<evidence type="ECO:0000313" key="3">
    <source>
        <dbReference type="RefSeq" id="XP_032816503.1"/>
    </source>
</evidence>
<dbReference type="Proteomes" id="UP001318040">
    <property type="component" value="Chromosome 25"/>
</dbReference>
<dbReference type="InterPro" id="IPR028108">
    <property type="entry name" value="DUF4505"/>
</dbReference>
<evidence type="ECO:0000313" key="2">
    <source>
        <dbReference type="Proteomes" id="UP001318040"/>
    </source>
</evidence>
<dbReference type="PANTHER" id="PTHR31449">
    <property type="entry name" value="UPF0598 PROTEIN C8ORF82"/>
    <property type="match status" value="1"/>
</dbReference>
<dbReference type="PANTHER" id="PTHR31449:SF3">
    <property type="entry name" value="UPF0598 PROTEIN C8ORF82"/>
    <property type="match status" value="1"/>
</dbReference>
<comment type="similarity">
    <text evidence="1">Belongs to the UPF0598 family.</text>
</comment>
<evidence type="ECO:0000256" key="1">
    <source>
        <dbReference type="ARBA" id="ARBA00006322"/>
    </source>
</evidence>
<accession>A0AAJ7X1F8</accession>
<keyword evidence="2" id="KW-1185">Reference proteome</keyword>
<sequence>MPLWALCPRRLVARVSMTHNMALTLLTFRSFTCPLGSQVHCNVNPLTSSRDRMPSRFGPLPSVSSSRSLGPLNVIWGPKPLISASPMPSSHSSIRGGMPSWLSSPLPATDWDVKPLISARRMPHRGPMRSKWPCISVASLPPPPPPCRLFSTMACWSSSVFVPRRLWLPSPGAAPVSGSAKRVLYEQGQSPEPGIREYFYYIDHLGQLFLDDAKIKNFTSCFKDKKFLVFFFRRLQANGTPRYRSEFPWLSLCGRERNYIHCDDRPVVFTELLTPPGVGASGRQELAFGRAGSALTVPFEPEQLCMSRASGRVYHPAAERFGGVGLVSSDLAMRLSPFFHYESDDESVPPTHFEWQGRTYELTNQLWDALMEGEAPSNSS</sequence>
<dbReference type="CTD" id="116945925"/>